<evidence type="ECO:0000313" key="1">
    <source>
        <dbReference type="EMBL" id="TVU26859.1"/>
    </source>
</evidence>
<proteinExistence type="predicted"/>
<gene>
    <name evidence="1" type="ORF">EJB05_29428</name>
</gene>
<dbReference type="EMBL" id="RWGY01000013">
    <property type="protein sequence ID" value="TVU26859.1"/>
    <property type="molecule type" value="Genomic_DNA"/>
</dbReference>
<dbReference type="Gramene" id="TVU26859">
    <property type="protein sequence ID" value="TVU26859"/>
    <property type="gene ID" value="EJB05_29428"/>
</dbReference>
<comment type="caution">
    <text evidence="1">The sequence shown here is derived from an EMBL/GenBank/DDBJ whole genome shotgun (WGS) entry which is preliminary data.</text>
</comment>
<keyword evidence="2" id="KW-1185">Reference proteome</keyword>
<sequence>MGRAPPASTVFDGMPRRESATAALKIYVRTYIARFVIQVNNVMLLTPAGAISALSSELCIADGRTASGSGPQSRFTPKSLNRLDGTEAALDSPAIVQQKWCKSHLPAWCVVL</sequence>
<evidence type="ECO:0000313" key="2">
    <source>
        <dbReference type="Proteomes" id="UP000324897"/>
    </source>
</evidence>
<dbReference type="AlphaFoldDB" id="A0A5J9USM5"/>
<dbReference type="Proteomes" id="UP000324897">
    <property type="component" value="Chromosome 2"/>
</dbReference>
<name>A0A5J9USM5_9POAL</name>
<organism evidence="1 2">
    <name type="scientific">Eragrostis curvula</name>
    <name type="common">weeping love grass</name>
    <dbReference type="NCBI Taxonomy" id="38414"/>
    <lineage>
        <taxon>Eukaryota</taxon>
        <taxon>Viridiplantae</taxon>
        <taxon>Streptophyta</taxon>
        <taxon>Embryophyta</taxon>
        <taxon>Tracheophyta</taxon>
        <taxon>Spermatophyta</taxon>
        <taxon>Magnoliopsida</taxon>
        <taxon>Liliopsida</taxon>
        <taxon>Poales</taxon>
        <taxon>Poaceae</taxon>
        <taxon>PACMAD clade</taxon>
        <taxon>Chloridoideae</taxon>
        <taxon>Eragrostideae</taxon>
        <taxon>Eragrostidinae</taxon>
        <taxon>Eragrostis</taxon>
    </lineage>
</organism>
<reference evidence="1 2" key="1">
    <citation type="journal article" date="2019" name="Sci. Rep.">
        <title>A high-quality genome of Eragrostis curvula grass provides insights into Poaceae evolution and supports new strategies to enhance forage quality.</title>
        <authorList>
            <person name="Carballo J."/>
            <person name="Santos B.A.C.M."/>
            <person name="Zappacosta D."/>
            <person name="Garbus I."/>
            <person name="Selva J.P."/>
            <person name="Gallo C.A."/>
            <person name="Diaz A."/>
            <person name="Albertini E."/>
            <person name="Caccamo M."/>
            <person name="Echenique V."/>
        </authorList>
    </citation>
    <scope>NUCLEOTIDE SEQUENCE [LARGE SCALE GENOMIC DNA]</scope>
    <source>
        <strain evidence="2">cv. Victoria</strain>
        <tissue evidence="1">Leaf</tissue>
    </source>
</reference>
<protein>
    <submittedName>
        <fullName evidence="1">Uncharacterized protein</fullName>
    </submittedName>
</protein>
<accession>A0A5J9USM5</accession>